<evidence type="ECO:0000256" key="15">
    <source>
        <dbReference type="PIRSR" id="PIRSR006468-1"/>
    </source>
</evidence>
<comment type="catalytic activity">
    <reaction evidence="13">
        <text>L-isoleucine + 2-oxoglutarate = (S)-3-methyl-2-oxopentanoate + L-glutamate</text>
        <dbReference type="Rhea" id="RHEA:24801"/>
        <dbReference type="ChEBI" id="CHEBI:16810"/>
        <dbReference type="ChEBI" id="CHEBI:29985"/>
        <dbReference type="ChEBI" id="CHEBI:35146"/>
        <dbReference type="ChEBI" id="CHEBI:58045"/>
        <dbReference type="EC" id="2.6.1.42"/>
    </reaction>
</comment>
<dbReference type="UniPathway" id="UPA00049">
    <property type="reaction ID" value="UER00062"/>
</dbReference>
<evidence type="ECO:0000256" key="8">
    <source>
        <dbReference type="ARBA" id="ARBA00022605"/>
    </source>
</evidence>
<keyword evidence="7 17" id="KW-0032">Aminotransferase</keyword>
<comment type="pathway">
    <text evidence="2">Amino-acid biosynthesis; L-isoleucine biosynthesis; L-isoleucine from 2-oxobutanoate: step 4/4.</text>
</comment>
<dbReference type="InterPro" id="IPR005786">
    <property type="entry name" value="B_amino_transII"/>
</dbReference>
<dbReference type="InterPro" id="IPR043132">
    <property type="entry name" value="BCAT-like_C"/>
</dbReference>
<evidence type="ECO:0000256" key="3">
    <source>
        <dbReference type="ARBA" id="ARBA00004931"/>
    </source>
</evidence>
<evidence type="ECO:0000256" key="13">
    <source>
        <dbReference type="ARBA" id="ARBA00048798"/>
    </source>
</evidence>
<dbReference type="EMBL" id="WBKA01000004">
    <property type="protein sequence ID" value="KAB1631901.1"/>
    <property type="molecule type" value="Genomic_DNA"/>
</dbReference>
<evidence type="ECO:0000256" key="11">
    <source>
        <dbReference type="ARBA" id="ARBA00023304"/>
    </source>
</evidence>
<evidence type="ECO:0000256" key="9">
    <source>
        <dbReference type="ARBA" id="ARBA00022679"/>
    </source>
</evidence>
<dbReference type="GO" id="GO:0009099">
    <property type="term" value="P:L-valine biosynthetic process"/>
    <property type="evidence" value="ECO:0007669"/>
    <property type="project" value="UniProtKB-UniPathway"/>
</dbReference>
<dbReference type="AlphaFoldDB" id="A0A7C8FX04"/>
<comment type="catalytic activity">
    <reaction evidence="12">
        <text>L-valine + 2-oxoglutarate = 3-methyl-2-oxobutanoate + L-glutamate</text>
        <dbReference type="Rhea" id="RHEA:24813"/>
        <dbReference type="ChEBI" id="CHEBI:11851"/>
        <dbReference type="ChEBI" id="CHEBI:16810"/>
        <dbReference type="ChEBI" id="CHEBI:29985"/>
        <dbReference type="ChEBI" id="CHEBI:57762"/>
        <dbReference type="EC" id="2.6.1.42"/>
    </reaction>
</comment>
<keyword evidence="11" id="KW-0100">Branched-chain amino acid biosynthesis</keyword>
<gene>
    <name evidence="17" type="ORF">F8O02_06125</name>
</gene>
<comment type="pathway">
    <text evidence="3">Amino-acid biosynthesis; L-valine biosynthesis; L-valine from pyruvate: step 4/4.</text>
</comment>
<dbReference type="GO" id="GO:0009098">
    <property type="term" value="P:L-leucine biosynthetic process"/>
    <property type="evidence" value="ECO:0007669"/>
    <property type="project" value="UniProtKB-UniPathway"/>
</dbReference>
<dbReference type="Gene3D" id="3.30.470.10">
    <property type="match status" value="1"/>
</dbReference>
<dbReference type="EC" id="2.6.1.42" evidence="6"/>
<dbReference type="InterPro" id="IPR036038">
    <property type="entry name" value="Aminotransferase-like"/>
</dbReference>
<name>A0A7C8FX04_9MICO</name>
<dbReference type="PANTHER" id="PTHR11825">
    <property type="entry name" value="SUBGROUP IIII AMINOTRANSFERASE"/>
    <property type="match status" value="1"/>
</dbReference>
<dbReference type="Gene3D" id="3.20.10.10">
    <property type="entry name" value="D-amino Acid Aminotransferase, subunit A, domain 2"/>
    <property type="match status" value="1"/>
</dbReference>
<protein>
    <recommendedName>
        <fullName evidence="6">branched-chain-amino-acid transaminase</fullName>
        <ecNumber evidence="6">2.6.1.42</ecNumber>
    </recommendedName>
</protein>
<dbReference type="PIRSF" id="PIRSF006468">
    <property type="entry name" value="BCAT1"/>
    <property type="match status" value="1"/>
</dbReference>
<evidence type="ECO:0000256" key="4">
    <source>
        <dbReference type="ARBA" id="ARBA00005072"/>
    </source>
</evidence>
<keyword evidence="18" id="KW-1185">Reference proteome</keyword>
<dbReference type="InterPro" id="IPR043131">
    <property type="entry name" value="BCAT-like_N"/>
</dbReference>
<feature type="region of interest" description="Disordered" evidence="16">
    <location>
        <begin position="1"/>
        <end position="21"/>
    </location>
</feature>
<dbReference type="CDD" id="cd01557">
    <property type="entry name" value="BCAT_beta_family"/>
    <property type="match status" value="1"/>
</dbReference>
<evidence type="ECO:0000256" key="7">
    <source>
        <dbReference type="ARBA" id="ARBA00022576"/>
    </source>
</evidence>
<evidence type="ECO:0000313" key="18">
    <source>
        <dbReference type="Proteomes" id="UP000481339"/>
    </source>
</evidence>
<dbReference type="Proteomes" id="UP000481339">
    <property type="component" value="Unassembled WGS sequence"/>
</dbReference>
<organism evidence="17 18">
    <name type="scientific">Pseudoclavibacter caeni</name>
    <dbReference type="NCBI Taxonomy" id="908846"/>
    <lineage>
        <taxon>Bacteria</taxon>
        <taxon>Bacillati</taxon>
        <taxon>Actinomycetota</taxon>
        <taxon>Actinomycetes</taxon>
        <taxon>Micrococcales</taxon>
        <taxon>Microbacteriaceae</taxon>
        <taxon>Pseudoclavibacter</taxon>
    </lineage>
</organism>
<evidence type="ECO:0000256" key="5">
    <source>
        <dbReference type="ARBA" id="ARBA00009320"/>
    </source>
</evidence>
<evidence type="ECO:0000256" key="6">
    <source>
        <dbReference type="ARBA" id="ARBA00013053"/>
    </source>
</evidence>
<dbReference type="RefSeq" id="WP_158036370.1">
    <property type="nucleotide sequence ID" value="NZ_BAAAZV010000020.1"/>
</dbReference>
<evidence type="ECO:0000313" key="17">
    <source>
        <dbReference type="EMBL" id="KAB1631901.1"/>
    </source>
</evidence>
<evidence type="ECO:0000256" key="12">
    <source>
        <dbReference type="ARBA" id="ARBA00048212"/>
    </source>
</evidence>
<evidence type="ECO:0000256" key="2">
    <source>
        <dbReference type="ARBA" id="ARBA00004824"/>
    </source>
</evidence>
<feature type="modified residue" description="N6-(pyridoxal phosphate)lysine" evidence="15">
    <location>
        <position position="206"/>
    </location>
</feature>
<sequence length="371" mass="40582">MSDTTDALTFAHTPNPHPTDPAKRAEILADPGFGVHFSDHMVTIDYDVEHGWHDAQVLPYGPLAVYPGASVLHYAQEIFEGLKGYRHADGSVWTFRPERNAARFQKSAERLALPQLPTDLFVESLRQLGTVDRDWVPDPEGEKSLYLRPFMFATEQFLGVRSAQEVKFVLIASPAGPYFADGVKPVDIWLSEDFARTSLGGTGEAKCGGNYAASLEPENEAHANGCAQVLFLDTETHTNVDELGGMNIMFVTDDNVLVTPKLTGSILHGVTRESLLTIAAEDFGLKVEERAVSLDEWRERVADGTFTEIFACGTAAVINPLAALKGRTVSIPAARNTGGEVTMGLRKALTDIQFGRVPDRRGWMVQLAPAR</sequence>
<dbReference type="InterPro" id="IPR001544">
    <property type="entry name" value="Aminotrans_IV"/>
</dbReference>
<evidence type="ECO:0000256" key="1">
    <source>
        <dbReference type="ARBA" id="ARBA00001933"/>
    </source>
</evidence>
<dbReference type="InterPro" id="IPR033939">
    <property type="entry name" value="BCAT_family"/>
</dbReference>
<dbReference type="Pfam" id="PF01063">
    <property type="entry name" value="Aminotran_4"/>
    <property type="match status" value="1"/>
</dbReference>
<keyword evidence="10" id="KW-0663">Pyridoxal phosphate</keyword>
<dbReference type="SUPFAM" id="SSF56752">
    <property type="entry name" value="D-aminoacid aminotransferase-like PLP-dependent enzymes"/>
    <property type="match status" value="1"/>
</dbReference>
<comment type="pathway">
    <text evidence="4">Amino-acid biosynthesis; L-leucine biosynthesis; L-leucine from 3-methyl-2-oxobutanoate: step 4/4.</text>
</comment>
<evidence type="ECO:0000256" key="10">
    <source>
        <dbReference type="ARBA" id="ARBA00022898"/>
    </source>
</evidence>
<reference evidence="17 18" key="1">
    <citation type="submission" date="2019-09" db="EMBL/GenBank/DDBJ databases">
        <title>Phylogeny of genus Pseudoclavibacter and closely related genus.</title>
        <authorList>
            <person name="Li Y."/>
        </authorList>
    </citation>
    <scope>NUCLEOTIDE SEQUENCE [LARGE SCALE GENOMIC DNA]</scope>
    <source>
        <strain evidence="17 18">JCM 16921</strain>
    </source>
</reference>
<comment type="caution">
    <text evidence="17">The sequence shown here is derived from an EMBL/GenBank/DDBJ whole genome shotgun (WGS) entry which is preliminary data.</text>
</comment>
<evidence type="ECO:0000256" key="14">
    <source>
        <dbReference type="ARBA" id="ARBA00049229"/>
    </source>
</evidence>
<dbReference type="NCBIfam" id="NF009897">
    <property type="entry name" value="PRK13357.1"/>
    <property type="match status" value="1"/>
</dbReference>
<proteinExistence type="inferred from homology"/>
<comment type="cofactor">
    <cofactor evidence="1">
        <name>pyridoxal 5'-phosphate</name>
        <dbReference type="ChEBI" id="CHEBI:597326"/>
    </cofactor>
</comment>
<dbReference type="NCBIfam" id="TIGR01123">
    <property type="entry name" value="ilvE_II"/>
    <property type="match status" value="1"/>
</dbReference>
<comment type="catalytic activity">
    <reaction evidence="14">
        <text>L-leucine + 2-oxoglutarate = 4-methyl-2-oxopentanoate + L-glutamate</text>
        <dbReference type="Rhea" id="RHEA:18321"/>
        <dbReference type="ChEBI" id="CHEBI:16810"/>
        <dbReference type="ChEBI" id="CHEBI:17865"/>
        <dbReference type="ChEBI" id="CHEBI:29985"/>
        <dbReference type="ChEBI" id="CHEBI:57427"/>
        <dbReference type="EC" id="2.6.1.42"/>
    </reaction>
</comment>
<dbReference type="GO" id="GO:0004084">
    <property type="term" value="F:branched-chain-amino-acid transaminase activity"/>
    <property type="evidence" value="ECO:0007669"/>
    <property type="project" value="UniProtKB-EC"/>
</dbReference>
<dbReference type="UniPathway" id="UPA00048">
    <property type="reaction ID" value="UER00073"/>
</dbReference>
<dbReference type="GO" id="GO:0009097">
    <property type="term" value="P:isoleucine biosynthetic process"/>
    <property type="evidence" value="ECO:0007669"/>
    <property type="project" value="UniProtKB-UniPathway"/>
</dbReference>
<dbReference type="OrthoDB" id="9804984at2"/>
<keyword evidence="9 17" id="KW-0808">Transferase</keyword>
<dbReference type="PANTHER" id="PTHR11825:SF44">
    <property type="entry name" value="BRANCHED-CHAIN-AMINO-ACID AMINOTRANSFERASE"/>
    <property type="match status" value="1"/>
</dbReference>
<accession>A0A7C8FX04</accession>
<dbReference type="UniPathway" id="UPA00047">
    <property type="reaction ID" value="UER00058"/>
</dbReference>
<keyword evidence="8" id="KW-0028">Amino-acid biosynthesis</keyword>
<evidence type="ECO:0000256" key="16">
    <source>
        <dbReference type="SAM" id="MobiDB-lite"/>
    </source>
</evidence>
<comment type="similarity">
    <text evidence="5">Belongs to the class-IV pyridoxal-phosphate-dependent aminotransferase family.</text>
</comment>